<proteinExistence type="predicted"/>
<feature type="compositionally biased region" description="Low complexity" evidence="1">
    <location>
        <begin position="47"/>
        <end position="63"/>
    </location>
</feature>
<evidence type="ECO:0000313" key="3">
    <source>
        <dbReference type="EMBL" id="MCO6051638.1"/>
    </source>
</evidence>
<dbReference type="EMBL" id="JAMXQS010000008">
    <property type="protein sequence ID" value="MCO6051638.1"/>
    <property type="molecule type" value="Genomic_DNA"/>
</dbReference>
<keyword evidence="2" id="KW-1133">Transmembrane helix</keyword>
<sequence>MPTLFRFIVTLAVLAALGYGAMIALVTFVEPRQRPMSDRIAPERLNPQNQPAQPAPSQAQPAQPQAPAPAQ</sequence>
<gene>
    <name evidence="3" type="ORF">NGM99_17780</name>
</gene>
<evidence type="ECO:0008006" key="5">
    <source>
        <dbReference type="Google" id="ProtNLM"/>
    </source>
</evidence>
<comment type="caution">
    <text evidence="3">The sequence shown here is derived from an EMBL/GenBank/DDBJ whole genome shotgun (WGS) entry which is preliminary data.</text>
</comment>
<evidence type="ECO:0000313" key="4">
    <source>
        <dbReference type="Proteomes" id="UP001205906"/>
    </source>
</evidence>
<organism evidence="3 4">
    <name type="scientific">Mesorhizobium liriopis</name>
    <dbReference type="NCBI Taxonomy" id="2953882"/>
    <lineage>
        <taxon>Bacteria</taxon>
        <taxon>Pseudomonadati</taxon>
        <taxon>Pseudomonadota</taxon>
        <taxon>Alphaproteobacteria</taxon>
        <taxon>Hyphomicrobiales</taxon>
        <taxon>Phyllobacteriaceae</taxon>
        <taxon>Mesorhizobium</taxon>
    </lineage>
</organism>
<feature type="region of interest" description="Disordered" evidence="1">
    <location>
        <begin position="37"/>
        <end position="71"/>
    </location>
</feature>
<dbReference type="Proteomes" id="UP001205906">
    <property type="component" value="Unassembled WGS sequence"/>
</dbReference>
<protein>
    <recommendedName>
        <fullName evidence="5">Histidine kinase</fullName>
    </recommendedName>
</protein>
<keyword evidence="4" id="KW-1185">Reference proteome</keyword>
<evidence type="ECO:0000256" key="1">
    <source>
        <dbReference type="SAM" id="MobiDB-lite"/>
    </source>
</evidence>
<evidence type="ECO:0000256" key="2">
    <source>
        <dbReference type="SAM" id="Phobius"/>
    </source>
</evidence>
<accession>A0ABT1CAX8</accession>
<feature type="transmembrane region" description="Helical" evidence="2">
    <location>
        <begin position="6"/>
        <end position="29"/>
    </location>
</feature>
<keyword evidence="2" id="KW-0812">Transmembrane</keyword>
<name>A0ABT1CAX8_9HYPH</name>
<reference evidence="3 4" key="1">
    <citation type="submission" date="2022-06" db="EMBL/GenBank/DDBJ databases">
        <title>Mesorhizobium sp. strain RP14 Genome sequencing and assembly.</title>
        <authorList>
            <person name="Kim I."/>
        </authorList>
    </citation>
    <scope>NUCLEOTIDE SEQUENCE [LARGE SCALE GENOMIC DNA]</scope>
    <source>
        <strain evidence="4">RP14(2022)</strain>
    </source>
</reference>
<dbReference type="RefSeq" id="WP_252821382.1">
    <property type="nucleotide sequence ID" value="NZ_JAMXQS010000008.1"/>
</dbReference>
<keyword evidence="2" id="KW-0472">Membrane</keyword>